<evidence type="ECO:0000313" key="2">
    <source>
        <dbReference type="EMBL" id="OKP11790.1"/>
    </source>
</evidence>
<feature type="region of interest" description="Disordered" evidence="1">
    <location>
        <begin position="1"/>
        <end position="21"/>
    </location>
</feature>
<name>A0A1Q5UH33_9EURO</name>
<dbReference type="EMBL" id="MNBE01000273">
    <property type="protein sequence ID" value="OKP11790.1"/>
    <property type="molecule type" value="Genomic_DNA"/>
</dbReference>
<evidence type="ECO:0000256" key="1">
    <source>
        <dbReference type="SAM" id="MobiDB-lite"/>
    </source>
</evidence>
<protein>
    <submittedName>
        <fullName evidence="2">Uncharacterized protein</fullName>
    </submittedName>
</protein>
<dbReference type="AlphaFoldDB" id="A0A1Q5UH33"/>
<keyword evidence="3" id="KW-1185">Reference proteome</keyword>
<reference evidence="2 3" key="1">
    <citation type="submission" date="2016-10" db="EMBL/GenBank/DDBJ databases">
        <title>Genome sequence of the ascomycete fungus Penicillium subrubescens.</title>
        <authorList>
            <person name="De Vries R.P."/>
            <person name="Peng M."/>
            <person name="Dilokpimol A."/>
            <person name="Hilden K."/>
            <person name="Makela M.R."/>
            <person name="Grigoriev I."/>
            <person name="Riley R."/>
            <person name="Granchi Z."/>
        </authorList>
    </citation>
    <scope>NUCLEOTIDE SEQUENCE [LARGE SCALE GENOMIC DNA]</scope>
    <source>
        <strain evidence="2 3">CBS 132785</strain>
    </source>
</reference>
<dbReference type="Proteomes" id="UP000186955">
    <property type="component" value="Unassembled WGS sequence"/>
</dbReference>
<accession>A0A1Q5UH33</accession>
<proteinExistence type="predicted"/>
<comment type="caution">
    <text evidence="2">The sequence shown here is derived from an EMBL/GenBank/DDBJ whole genome shotgun (WGS) entry which is preliminary data.</text>
</comment>
<organism evidence="2 3">
    <name type="scientific">Penicillium subrubescens</name>
    <dbReference type="NCBI Taxonomy" id="1316194"/>
    <lineage>
        <taxon>Eukaryota</taxon>
        <taxon>Fungi</taxon>
        <taxon>Dikarya</taxon>
        <taxon>Ascomycota</taxon>
        <taxon>Pezizomycotina</taxon>
        <taxon>Eurotiomycetes</taxon>
        <taxon>Eurotiomycetidae</taxon>
        <taxon>Eurotiales</taxon>
        <taxon>Aspergillaceae</taxon>
        <taxon>Penicillium</taxon>
    </lineage>
</organism>
<evidence type="ECO:0000313" key="3">
    <source>
        <dbReference type="Proteomes" id="UP000186955"/>
    </source>
</evidence>
<sequence length="60" mass="6430">MAGVSSLHEPCPGLGGYSMHEDSNTYSTTLVYSVCTVYTPHRGHGGIEAMQQSSRKGNIE</sequence>
<gene>
    <name evidence="2" type="ORF">PENSUB_2656</name>
</gene>